<evidence type="ECO:0000313" key="1">
    <source>
        <dbReference type="EMBL" id="MFD0857162.1"/>
    </source>
</evidence>
<dbReference type="Proteomes" id="UP001597083">
    <property type="component" value="Unassembled WGS sequence"/>
</dbReference>
<reference evidence="2" key="1">
    <citation type="journal article" date="2019" name="Int. J. Syst. Evol. Microbiol.">
        <title>The Global Catalogue of Microorganisms (GCM) 10K type strain sequencing project: providing services to taxonomists for standard genome sequencing and annotation.</title>
        <authorList>
            <consortium name="The Broad Institute Genomics Platform"/>
            <consortium name="The Broad Institute Genome Sequencing Center for Infectious Disease"/>
            <person name="Wu L."/>
            <person name="Ma J."/>
        </authorList>
    </citation>
    <scope>NUCLEOTIDE SEQUENCE [LARGE SCALE GENOMIC DNA]</scope>
    <source>
        <strain evidence="2">JCM 31696</strain>
    </source>
</reference>
<gene>
    <name evidence="1" type="ORF">ACFQ07_33470</name>
</gene>
<organism evidence="1 2">
    <name type="scientific">Actinomadura adrarensis</name>
    <dbReference type="NCBI Taxonomy" id="1819600"/>
    <lineage>
        <taxon>Bacteria</taxon>
        <taxon>Bacillati</taxon>
        <taxon>Actinomycetota</taxon>
        <taxon>Actinomycetes</taxon>
        <taxon>Streptosporangiales</taxon>
        <taxon>Thermomonosporaceae</taxon>
        <taxon>Actinomadura</taxon>
    </lineage>
</organism>
<sequence length="85" mass="9669">MSGDNQAPKVTPTRPIRVPVVMWDAYGRVMKRAGTDRTADLQARMIERIRELGDEQDLADLEKGLAELAERRSRMHPGRPKKTAR</sequence>
<comment type="caution">
    <text evidence="1">The sequence shown here is derived from an EMBL/GenBank/DDBJ whole genome shotgun (WGS) entry which is preliminary data.</text>
</comment>
<dbReference type="EMBL" id="JBHTIR010004371">
    <property type="protein sequence ID" value="MFD0857162.1"/>
    <property type="molecule type" value="Genomic_DNA"/>
</dbReference>
<protein>
    <submittedName>
        <fullName evidence="1">Uncharacterized protein</fullName>
    </submittedName>
</protein>
<proteinExistence type="predicted"/>
<evidence type="ECO:0000313" key="2">
    <source>
        <dbReference type="Proteomes" id="UP001597083"/>
    </source>
</evidence>
<name>A0ABW3CUB0_9ACTN</name>
<accession>A0ABW3CUB0</accession>
<keyword evidence="2" id="KW-1185">Reference proteome</keyword>